<feature type="non-terminal residue" evidence="1">
    <location>
        <position position="1"/>
    </location>
</feature>
<gene>
    <name evidence="1" type="ORF">NTEN_LOCUS9325</name>
</gene>
<organism evidence="1 2">
    <name type="scientific">Nesidiocoris tenuis</name>
    <dbReference type="NCBI Taxonomy" id="355587"/>
    <lineage>
        <taxon>Eukaryota</taxon>
        <taxon>Metazoa</taxon>
        <taxon>Ecdysozoa</taxon>
        <taxon>Arthropoda</taxon>
        <taxon>Hexapoda</taxon>
        <taxon>Insecta</taxon>
        <taxon>Pterygota</taxon>
        <taxon>Neoptera</taxon>
        <taxon>Paraneoptera</taxon>
        <taxon>Hemiptera</taxon>
        <taxon>Heteroptera</taxon>
        <taxon>Panheteroptera</taxon>
        <taxon>Cimicomorpha</taxon>
        <taxon>Miridae</taxon>
        <taxon>Dicyphina</taxon>
        <taxon>Nesidiocoris</taxon>
    </lineage>
</organism>
<keyword evidence="2" id="KW-1185">Reference proteome</keyword>
<dbReference type="Proteomes" id="UP000479000">
    <property type="component" value="Unassembled WGS sequence"/>
</dbReference>
<protein>
    <submittedName>
        <fullName evidence="1">Uncharacterized protein</fullName>
    </submittedName>
</protein>
<name>A0A6H5GL53_9HEMI</name>
<evidence type="ECO:0000313" key="2">
    <source>
        <dbReference type="Proteomes" id="UP000479000"/>
    </source>
</evidence>
<proteinExistence type="predicted"/>
<accession>A0A6H5GL53</accession>
<dbReference type="AlphaFoldDB" id="A0A6H5GL53"/>
<sequence>IVSYTFPYGPMLSDIVSLYNTINNNFRVLARLQMKNRNTAGTSFYECITFRRTPSDACQSFAMKLSGEMRLKQQSEANQIHNPGRKFTNIKTGSAGQMTMSSEYSRRIKSVSNRGLPTYSRKRFNCTITKEDLSFIGFSSHNSQRFSNAVNRGKKADLNNGQETRADINEELQPINFAGNFPYPTDDQ</sequence>
<dbReference type="EMBL" id="CADCXU010014006">
    <property type="protein sequence ID" value="CAB0003848.1"/>
    <property type="molecule type" value="Genomic_DNA"/>
</dbReference>
<evidence type="ECO:0000313" key="1">
    <source>
        <dbReference type="EMBL" id="CAB0003848.1"/>
    </source>
</evidence>
<reference evidence="1 2" key="1">
    <citation type="submission" date="2020-02" db="EMBL/GenBank/DDBJ databases">
        <authorList>
            <person name="Ferguson B K."/>
        </authorList>
    </citation>
    <scope>NUCLEOTIDE SEQUENCE [LARGE SCALE GENOMIC DNA]</scope>
</reference>